<dbReference type="GO" id="GO:0003677">
    <property type="term" value="F:DNA binding"/>
    <property type="evidence" value="ECO:0007669"/>
    <property type="project" value="UniProtKB-KW"/>
</dbReference>
<dbReference type="InterPro" id="IPR013196">
    <property type="entry name" value="HTH_11"/>
</dbReference>
<dbReference type="PROSITE" id="PS51000">
    <property type="entry name" value="HTH_DEOR_2"/>
    <property type="match status" value="1"/>
</dbReference>
<dbReference type="Proteomes" id="UP000215223">
    <property type="component" value="Unassembled WGS sequence"/>
</dbReference>
<dbReference type="InterPro" id="IPR051534">
    <property type="entry name" value="CBASS_pafABC_assoc_protein"/>
</dbReference>
<keyword evidence="2 5" id="KW-0238">DNA-binding</keyword>
<dbReference type="PIRSF" id="PIRSF016838">
    <property type="entry name" value="PafC"/>
    <property type="match status" value="1"/>
</dbReference>
<dbReference type="PANTHER" id="PTHR34580">
    <property type="match status" value="1"/>
</dbReference>
<organism evidence="5 6">
    <name type="scientific">Amycolatopsis thailandensis</name>
    <dbReference type="NCBI Taxonomy" id="589330"/>
    <lineage>
        <taxon>Bacteria</taxon>
        <taxon>Bacillati</taxon>
        <taxon>Actinomycetota</taxon>
        <taxon>Actinomycetes</taxon>
        <taxon>Pseudonocardiales</taxon>
        <taxon>Pseudonocardiaceae</taxon>
        <taxon>Amycolatopsis</taxon>
    </lineage>
</organism>
<dbReference type="Pfam" id="PF08279">
    <property type="entry name" value="HTH_11"/>
    <property type="match status" value="1"/>
</dbReference>
<dbReference type="OrthoDB" id="3483912at2"/>
<dbReference type="InterPro" id="IPR026881">
    <property type="entry name" value="WYL_dom"/>
</dbReference>
<dbReference type="InterPro" id="IPR028349">
    <property type="entry name" value="PafC-like"/>
</dbReference>
<accession>A0A229SHQ4</accession>
<dbReference type="InterPro" id="IPR057727">
    <property type="entry name" value="WCX_dom"/>
</dbReference>
<evidence type="ECO:0000313" key="5">
    <source>
        <dbReference type="EMBL" id="OXM58294.1"/>
    </source>
</evidence>
<protein>
    <submittedName>
        <fullName evidence="5">DNA-binding transcriptional regulator</fullName>
    </submittedName>
</protein>
<keyword evidence="1" id="KW-0805">Transcription regulation</keyword>
<reference evidence="5 6" key="1">
    <citation type="submission" date="2017-07" db="EMBL/GenBank/DDBJ databases">
        <title>Amycolatopsis thailandensis Genome sequencing and assembly.</title>
        <authorList>
            <person name="Kaur N."/>
            <person name="Mayilraj S."/>
        </authorList>
    </citation>
    <scope>NUCLEOTIDE SEQUENCE [LARGE SCALE GENOMIC DNA]</scope>
    <source>
        <strain evidence="5 6">JCM 16380</strain>
    </source>
</reference>
<dbReference type="InterPro" id="IPR036388">
    <property type="entry name" value="WH-like_DNA-bd_sf"/>
</dbReference>
<gene>
    <name evidence="5" type="ORF">CFP71_03555</name>
</gene>
<sequence length="319" mass="35467">MLETSARLLRLLSLLQTPRDWTGTELAERLEVSSRTVRNDVERLRALGYPVNATRGSVGGYRLGAGADLPPLLLDDEEAVAVAIGLRTAAGGTIAGVEETSLRALAKLEQVLPSRLRRRVNALQAYTIPVPRDDPGPRVDAKTLTVLTACCRDHEVLRFGYRSHDGSESVRKVEPYRLVNWGRRWYLVAWDLDRGDWRTYRVDRLNPRVPIGPRFTPRELPEDVTDRVRRGVSAAAWRYRADVVVHASAEEVSARINPAVGTVEAVDASTCVLHTGADSIETLAVHLGLLGHPFRVTEPPQLVDHLRELAGRYRDATRV</sequence>
<proteinExistence type="predicted"/>
<dbReference type="InterPro" id="IPR036390">
    <property type="entry name" value="WH_DNA-bd_sf"/>
</dbReference>
<evidence type="ECO:0000259" key="4">
    <source>
        <dbReference type="PROSITE" id="PS51000"/>
    </source>
</evidence>
<dbReference type="EMBL" id="NMQT01000014">
    <property type="protein sequence ID" value="OXM58294.1"/>
    <property type="molecule type" value="Genomic_DNA"/>
</dbReference>
<dbReference type="PROSITE" id="PS52050">
    <property type="entry name" value="WYL"/>
    <property type="match status" value="1"/>
</dbReference>
<evidence type="ECO:0000256" key="2">
    <source>
        <dbReference type="ARBA" id="ARBA00023125"/>
    </source>
</evidence>
<evidence type="ECO:0000256" key="1">
    <source>
        <dbReference type="ARBA" id="ARBA00023015"/>
    </source>
</evidence>
<dbReference type="Gene3D" id="1.10.10.10">
    <property type="entry name" value="Winged helix-like DNA-binding domain superfamily/Winged helix DNA-binding domain"/>
    <property type="match status" value="1"/>
</dbReference>
<name>A0A229SHQ4_9PSEU</name>
<dbReference type="RefSeq" id="WP_093932384.1">
    <property type="nucleotide sequence ID" value="NZ_NMQT01000014.1"/>
</dbReference>
<feature type="domain" description="HTH deoR-type" evidence="4">
    <location>
        <begin position="4"/>
        <end position="59"/>
    </location>
</feature>
<dbReference type="SUPFAM" id="SSF46785">
    <property type="entry name" value="Winged helix' DNA-binding domain"/>
    <property type="match status" value="1"/>
</dbReference>
<dbReference type="InterPro" id="IPR001034">
    <property type="entry name" value="DeoR_HTH"/>
</dbReference>
<dbReference type="GO" id="GO:0003700">
    <property type="term" value="F:DNA-binding transcription factor activity"/>
    <property type="evidence" value="ECO:0007669"/>
    <property type="project" value="InterPro"/>
</dbReference>
<dbReference type="PROSITE" id="PS00894">
    <property type="entry name" value="HTH_DEOR_1"/>
    <property type="match status" value="1"/>
</dbReference>
<dbReference type="Pfam" id="PF25583">
    <property type="entry name" value="WCX"/>
    <property type="match status" value="1"/>
</dbReference>
<evidence type="ECO:0000313" key="6">
    <source>
        <dbReference type="Proteomes" id="UP000215223"/>
    </source>
</evidence>
<dbReference type="PANTHER" id="PTHR34580:SF3">
    <property type="entry name" value="PROTEIN PAFB"/>
    <property type="match status" value="1"/>
</dbReference>
<dbReference type="InterPro" id="IPR018356">
    <property type="entry name" value="Tscrpt_reg_HTH_DeoR_CS"/>
</dbReference>
<dbReference type="Pfam" id="PF13280">
    <property type="entry name" value="WYL"/>
    <property type="match status" value="1"/>
</dbReference>
<dbReference type="AlphaFoldDB" id="A0A229SHQ4"/>
<keyword evidence="6" id="KW-1185">Reference proteome</keyword>
<keyword evidence="3" id="KW-0804">Transcription</keyword>
<comment type="caution">
    <text evidence="5">The sequence shown here is derived from an EMBL/GenBank/DDBJ whole genome shotgun (WGS) entry which is preliminary data.</text>
</comment>
<evidence type="ECO:0000256" key="3">
    <source>
        <dbReference type="ARBA" id="ARBA00023163"/>
    </source>
</evidence>